<sequence>MSFAWHFRNQLFVKANTDFNYVLVQRSEKAVIETSTIADAVFVIVKGNCRRNNEIQKIWGNFLVIVRRGLRNVISAWLQIGKAADFYRQYPVCLFIDDREVGMFACFNDSFN</sequence>
<reference evidence="1" key="1">
    <citation type="submission" date="2019-08" db="EMBL/GenBank/DDBJ databases">
        <authorList>
            <person name="Kucharzyk K."/>
            <person name="Murdoch R.W."/>
            <person name="Higgins S."/>
            <person name="Loffler F."/>
        </authorList>
    </citation>
    <scope>NUCLEOTIDE SEQUENCE</scope>
</reference>
<protein>
    <submittedName>
        <fullName evidence="1">Uncharacterized protein</fullName>
    </submittedName>
</protein>
<dbReference type="EMBL" id="VSSQ01030054">
    <property type="protein sequence ID" value="MPM80442.1"/>
    <property type="molecule type" value="Genomic_DNA"/>
</dbReference>
<gene>
    <name evidence="1" type="ORF">SDC9_127489</name>
</gene>
<dbReference type="AlphaFoldDB" id="A0A645CUQ8"/>
<organism evidence="1">
    <name type="scientific">bioreactor metagenome</name>
    <dbReference type="NCBI Taxonomy" id="1076179"/>
    <lineage>
        <taxon>unclassified sequences</taxon>
        <taxon>metagenomes</taxon>
        <taxon>ecological metagenomes</taxon>
    </lineage>
</organism>
<proteinExistence type="predicted"/>
<evidence type="ECO:0000313" key="1">
    <source>
        <dbReference type="EMBL" id="MPM80442.1"/>
    </source>
</evidence>
<comment type="caution">
    <text evidence="1">The sequence shown here is derived from an EMBL/GenBank/DDBJ whole genome shotgun (WGS) entry which is preliminary data.</text>
</comment>
<accession>A0A645CUQ8</accession>
<name>A0A645CUQ8_9ZZZZ</name>